<dbReference type="AlphaFoldDB" id="A0A6A0A507"/>
<evidence type="ECO:0000256" key="1">
    <source>
        <dbReference type="SAM" id="Phobius"/>
    </source>
</evidence>
<protein>
    <submittedName>
        <fullName evidence="2">Probable magnesium transporter</fullName>
    </submittedName>
</protein>
<gene>
    <name evidence="2" type="ORF">HaLaN_25277</name>
</gene>
<comment type="caution">
    <text evidence="2">The sequence shown here is derived from an EMBL/GenBank/DDBJ whole genome shotgun (WGS) entry which is preliminary data.</text>
</comment>
<sequence>MIAAFAQAPVSVVQPVSAVGLAILLIFSHFYLKERLRPAEWLSACIAFAGVLGLGVSSEPEHLEHPDHLHPFRIVMVFLAMLAMLGFILARRVSLVWAPLGLLSSVLLTSSGFMLQTRGLKAGSTVVVCTMAAVASMVTGGPDGLATAGRAVAALVTARLPPPPPWVWRVLPLPVAQLMRRAGKRIGAAAGAHHEAHGGVLLPFTIKRSNTTAS</sequence>
<name>A0A6A0A507_HAELA</name>
<feature type="transmembrane region" description="Helical" evidence="1">
    <location>
        <begin position="39"/>
        <end position="58"/>
    </location>
</feature>
<dbReference type="InterPro" id="IPR037185">
    <property type="entry name" value="EmrE-like"/>
</dbReference>
<keyword evidence="3" id="KW-1185">Reference proteome</keyword>
<evidence type="ECO:0000313" key="2">
    <source>
        <dbReference type="EMBL" id="GFH27022.1"/>
    </source>
</evidence>
<dbReference type="EMBL" id="BLLF01003322">
    <property type="protein sequence ID" value="GFH27022.1"/>
    <property type="molecule type" value="Genomic_DNA"/>
</dbReference>
<reference evidence="2 3" key="1">
    <citation type="submission" date="2020-02" db="EMBL/GenBank/DDBJ databases">
        <title>Draft genome sequence of Haematococcus lacustris strain NIES-144.</title>
        <authorList>
            <person name="Morimoto D."/>
            <person name="Nakagawa S."/>
            <person name="Yoshida T."/>
            <person name="Sawayama S."/>
        </authorList>
    </citation>
    <scope>NUCLEOTIDE SEQUENCE [LARGE SCALE GENOMIC DNA]</scope>
    <source>
        <strain evidence="2 3">NIES-144</strain>
    </source>
</reference>
<proteinExistence type="predicted"/>
<keyword evidence="1" id="KW-1133">Transmembrane helix</keyword>
<accession>A0A6A0A507</accession>
<feature type="non-terminal residue" evidence="2">
    <location>
        <position position="1"/>
    </location>
</feature>
<keyword evidence="1" id="KW-0812">Transmembrane</keyword>
<evidence type="ECO:0000313" key="3">
    <source>
        <dbReference type="Proteomes" id="UP000485058"/>
    </source>
</evidence>
<dbReference type="Proteomes" id="UP000485058">
    <property type="component" value="Unassembled WGS sequence"/>
</dbReference>
<feature type="transmembrane region" description="Helical" evidence="1">
    <location>
        <begin position="70"/>
        <end position="89"/>
    </location>
</feature>
<dbReference type="SUPFAM" id="SSF103481">
    <property type="entry name" value="Multidrug resistance efflux transporter EmrE"/>
    <property type="match status" value="1"/>
</dbReference>
<dbReference type="Gene3D" id="1.10.3730.20">
    <property type="match status" value="1"/>
</dbReference>
<feature type="transmembrane region" description="Helical" evidence="1">
    <location>
        <begin position="96"/>
        <end position="115"/>
    </location>
</feature>
<organism evidence="2 3">
    <name type="scientific">Haematococcus lacustris</name>
    <name type="common">Green alga</name>
    <name type="synonym">Haematococcus pluvialis</name>
    <dbReference type="NCBI Taxonomy" id="44745"/>
    <lineage>
        <taxon>Eukaryota</taxon>
        <taxon>Viridiplantae</taxon>
        <taxon>Chlorophyta</taxon>
        <taxon>core chlorophytes</taxon>
        <taxon>Chlorophyceae</taxon>
        <taxon>CS clade</taxon>
        <taxon>Chlamydomonadales</taxon>
        <taxon>Haematococcaceae</taxon>
        <taxon>Haematococcus</taxon>
    </lineage>
</organism>
<keyword evidence="1" id="KW-0472">Membrane</keyword>
<feature type="transmembrane region" description="Helical" evidence="1">
    <location>
        <begin position="12"/>
        <end position="32"/>
    </location>
</feature>